<sequence length="662" mass="73682">MDAFQVTAGSGGLKFLQHQGGTRFMSSVTSIGAANRLVAQGNLVLRDVAVPLEAVGVHVLHVSIYRLPPYVTEEAVVQAIAPFGKVKSITYVSYRDRPDILTGTRVVKVEMTKPIPNFITIQGHRVMVDYRGLRRVCSRCGQEGHIGPACKTARCERCAVFGHPTAGCTAPCLRCGHAHATADCTQRRSYAAVAHPAGAPRPHQPSQGAAGQSRPDSEELNDHFDPSIRPRDRPLAPSVTPSGDSSKDAAPSPDALDSQESDVADSSHSPGRLVISDDTDLTPGQRDPSTRSDMSPSTQPEEYATRRKLSGEESGPGRSDQRKPFRQGNGSRENGPEKSEAGQKAPEKSAEHSNGDEARKSPTAQFEARKPFLCYNCQEPGHTAARCKKPRVVFSYVNGSDGDLKLLRPNLHELQDDTDFSWKHGRSYLLSFWLWCLVQAAVSQVLLQGNPRLRARLYPVFSALALAWTVGWEGVLVIFVIYAAFFLLAGLRIRVACYLVSLLALLHYSFTDKWDPMLFVRKRQGVREHFLTSITVAWTVLRCLSFSVDFATDPESSNRRFPEFWMSLAYVFYLPSMCLGPLINFDNFVAQLEQPHKPWTVGELVGGLMGLVRSAFHLVLRDLMNHYFYRCVPRNISRYLLREVTYRSVIYVHSLPRTHRQF</sequence>
<protein>
    <submittedName>
        <fullName evidence="1">Uncharacterized protein</fullName>
    </submittedName>
</protein>
<proteinExistence type="predicted"/>
<keyword evidence="2" id="KW-1185">Reference proteome</keyword>
<dbReference type="EMBL" id="JABSTQ010006886">
    <property type="protein sequence ID" value="KAG0436529.1"/>
    <property type="molecule type" value="Genomic_DNA"/>
</dbReference>
<dbReference type="Proteomes" id="UP000805193">
    <property type="component" value="Unassembled WGS sequence"/>
</dbReference>
<evidence type="ECO:0000313" key="2">
    <source>
        <dbReference type="Proteomes" id="UP000805193"/>
    </source>
</evidence>
<gene>
    <name evidence="1" type="ORF">HPB47_017896</name>
</gene>
<reference evidence="1 2" key="1">
    <citation type="journal article" date="2020" name="Cell">
        <title>Large-Scale Comparative Analyses of Tick Genomes Elucidate Their Genetic Diversity and Vector Capacities.</title>
        <authorList>
            <consortium name="Tick Genome and Microbiome Consortium (TIGMIC)"/>
            <person name="Jia N."/>
            <person name="Wang J."/>
            <person name="Shi W."/>
            <person name="Du L."/>
            <person name="Sun Y."/>
            <person name="Zhan W."/>
            <person name="Jiang J.F."/>
            <person name="Wang Q."/>
            <person name="Zhang B."/>
            <person name="Ji P."/>
            <person name="Bell-Sakyi L."/>
            <person name="Cui X.M."/>
            <person name="Yuan T.T."/>
            <person name="Jiang B.G."/>
            <person name="Yang W.F."/>
            <person name="Lam T.T."/>
            <person name="Chang Q.C."/>
            <person name="Ding S.J."/>
            <person name="Wang X.J."/>
            <person name="Zhu J.G."/>
            <person name="Ruan X.D."/>
            <person name="Zhao L."/>
            <person name="Wei J.T."/>
            <person name="Ye R.Z."/>
            <person name="Que T.C."/>
            <person name="Du C.H."/>
            <person name="Zhou Y.H."/>
            <person name="Cheng J.X."/>
            <person name="Dai P.F."/>
            <person name="Guo W.B."/>
            <person name="Han X.H."/>
            <person name="Huang E.J."/>
            <person name="Li L.F."/>
            <person name="Wei W."/>
            <person name="Gao Y.C."/>
            <person name="Liu J.Z."/>
            <person name="Shao H.Z."/>
            <person name="Wang X."/>
            <person name="Wang C.C."/>
            <person name="Yang T.C."/>
            <person name="Huo Q.B."/>
            <person name="Li W."/>
            <person name="Chen H.Y."/>
            <person name="Chen S.E."/>
            <person name="Zhou L.G."/>
            <person name="Ni X.B."/>
            <person name="Tian J.H."/>
            <person name="Sheng Y."/>
            <person name="Liu T."/>
            <person name="Pan Y.S."/>
            <person name="Xia L.Y."/>
            <person name="Li J."/>
            <person name="Zhao F."/>
            <person name="Cao W.C."/>
        </authorList>
    </citation>
    <scope>NUCLEOTIDE SEQUENCE [LARGE SCALE GENOMIC DNA]</scope>
    <source>
        <strain evidence="1">Iper-2018</strain>
    </source>
</reference>
<accession>A0AC60QQU5</accession>
<organism evidence="1 2">
    <name type="scientific">Ixodes persulcatus</name>
    <name type="common">Taiga tick</name>
    <dbReference type="NCBI Taxonomy" id="34615"/>
    <lineage>
        <taxon>Eukaryota</taxon>
        <taxon>Metazoa</taxon>
        <taxon>Ecdysozoa</taxon>
        <taxon>Arthropoda</taxon>
        <taxon>Chelicerata</taxon>
        <taxon>Arachnida</taxon>
        <taxon>Acari</taxon>
        <taxon>Parasitiformes</taxon>
        <taxon>Ixodida</taxon>
        <taxon>Ixodoidea</taxon>
        <taxon>Ixodidae</taxon>
        <taxon>Ixodinae</taxon>
        <taxon>Ixodes</taxon>
    </lineage>
</organism>
<comment type="caution">
    <text evidence="1">The sequence shown here is derived from an EMBL/GenBank/DDBJ whole genome shotgun (WGS) entry which is preliminary data.</text>
</comment>
<evidence type="ECO:0000313" key="1">
    <source>
        <dbReference type="EMBL" id="KAG0436529.1"/>
    </source>
</evidence>
<name>A0AC60QQU5_IXOPE</name>